<comment type="caution">
    <text evidence="1">The sequence shown here is derived from an EMBL/GenBank/DDBJ whole genome shotgun (WGS) entry which is preliminary data.</text>
</comment>
<dbReference type="InParanoid" id="A0A024GS04"/>
<name>A0A024GS04_9STRA</name>
<dbReference type="AlphaFoldDB" id="A0A024GS04"/>
<gene>
    <name evidence="1" type="ORF">BN9_106550</name>
</gene>
<dbReference type="Proteomes" id="UP000053237">
    <property type="component" value="Unassembled WGS sequence"/>
</dbReference>
<dbReference type="OrthoDB" id="6221744at2759"/>
<sequence>MERNLAMESKEHPTSHNLCDTDLAPRLTRRFLTSNKRLQLKGLLKERLIEYGWIEGIKAQCKEMKDTFTGTTQMTANCSSLSVVASVPQSTVSELELKIRAFIDHNIENCEARSSSWTNM</sequence>
<proteinExistence type="predicted"/>
<dbReference type="InterPro" id="IPR018783">
    <property type="entry name" value="TF_ENY2"/>
</dbReference>
<dbReference type="Pfam" id="PF10163">
    <property type="entry name" value="EnY2"/>
    <property type="match status" value="1"/>
</dbReference>
<dbReference type="Gene3D" id="1.10.246.140">
    <property type="match status" value="1"/>
</dbReference>
<evidence type="ECO:0008006" key="3">
    <source>
        <dbReference type="Google" id="ProtNLM"/>
    </source>
</evidence>
<accession>A0A024GS04</accession>
<dbReference type="GO" id="GO:0003713">
    <property type="term" value="F:transcription coactivator activity"/>
    <property type="evidence" value="ECO:0007669"/>
    <property type="project" value="InterPro"/>
</dbReference>
<organism evidence="1 2">
    <name type="scientific">Albugo candida</name>
    <dbReference type="NCBI Taxonomy" id="65357"/>
    <lineage>
        <taxon>Eukaryota</taxon>
        <taxon>Sar</taxon>
        <taxon>Stramenopiles</taxon>
        <taxon>Oomycota</taxon>
        <taxon>Peronosporomycetes</taxon>
        <taxon>Albuginales</taxon>
        <taxon>Albuginaceae</taxon>
        <taxon>Albugo</taxon>
    </lineage>
</organism>
<dbReference type="EMBL" id="CAIX01000291">
    <property type="protein sequence ID" value="CCI49341.1"/>
    <property type="molecule type" value="Genomic_DNA"/>
</dbReference>
<evidence type="ECO:0000313" key="2">
    <source>
        <dbReference type="Proteomes" id="UP000053237"/>
    </source>
</evidence>
<protein>
    <recommendedName>
        <fullName evidence="3">Transcription and mRNA export factor ENY2</fullName>
    </recommendedName>
</protein>
<evidence type="ECO:0000313" key="1">
    <source>
        <dbReference type="EMBL" id="CCI49341.1"/>
    </source>
</evidence>
<dbReference type="GO" id="GO:0006406">
    <property type="term" value="P:mRNA export from nucleus"/>
    <property type="evidence" value="ECO:0007669"/>
    <property type="project" value="InterPro"/>
</dbReference>
<dbReference type="GO" id="GO:0005643">
    <property type="term" value="C:nuclear pore"/>
    <property type="evidence" value="ECO:0007669"/>
    <property type="project" value="InterPro"/>
</dbReference>
<dbReference type="InterPro" id="IPR038212">
    <property type="entry name" value="TF_EnY2_sf"/>
</dbReference>
<dbReference type="GO" id="GO:0000124">
    <property type="term" value="C:SAGA complex"/>
    <property type="evidence" value="ECO:0007669"/>
    <property type="project" value="InterPro"/>
</dbReference>
<keyword evidence="2" id="KW-1185">Reference proteome</keyword>
<reference evidence="1 2" key="1">
    <citation type="submission" date="2012-05" db="EMBL/GenBank/DDBJ databases">
        <title>Recombination and specialization in a pathogen metapopulation.</title>
        <authorList>
            <person name="Gardiner A."/>
            <person name="Kemen E."/>
            <person name="Schultz-Larsen T."/>
            <person name="MacLean D."/>
            <person name="Van Oosterhout C."/>
            <person name="Jones J.D.G."/>
        </authorList>
    </citation>
    <scope>NUCLEOTIDE SEQUENCE [LARGE SCALE GENOMIC DNA]</scope>
    <source>
        <strain evidence="1 2">Ac Nc2</strain>
    </source>
</reference>